<evidence type="ECO:0000256" key="3">
    <source>
        <dbReference type="ARBA" id="ARBA00022562"/>
    </source>
</evidence>
<dbReference type="InterPro" id="IPR000148">
    <property type="entry name" value="Papilloma_E7"/>
</dbReference>
<keyword evidence="10 18" id="KW-0805">Transcription regulation</keyword>
<evidence type="ECO:0000256" key="1">
    <source>
        <dbReference type="ARBA" id="ARBA00022504"/>
    </source>
</evidence>
<accession>A0A385PL08</accession>
<evidence type="ECO:0000256" key="10">
    <source>
        <dbReference type="ARBA" id="ARBA00023015"/>
    </source>
</evidence>
<keyword evidence="6 18" id="KW-0479">Metal-binding</keyword>
<keyword evidence="17 18" id="KW-1078">G1/S host cell cycle checkpoint dysregulation by virus</keyword>
<dbReference type="GO" id="GO:0039645">
    <property type="term" value="P:symbiont-mediated perturbation of host cell cycle G1/S transition checkpoint"/>
    <property type="evidence" value="ECO:0007669"/>
    <property type="project" value="UniProtKB-UniRule"/>
</dbReference>
<dbReference type="HAMAP" id="MF_04004">
    <property type="entry name" value="PPV_E7"/>
    <property type="match status" value="1"/>
</dbReference>
<feature type="zinc finger region" evidence="18">
    <location>
        <begin position="51"/>
        <end position="87"/>
    </location>
</feature>
<keyword evidence="4 18" id="KW-0945">Host-virus interaction</keyword>
<evidence type="ECO:0000256" key="19">
    <source>
        <dbReference type="PIRNR" id="PIRNR003407"/>
    </source>
</evidence>
<organism evidence="20">
    <name type="scientific">Human papillomavirus</name>
    <dbReference type="NCBI Taxonomy" id="10566"/>
    <lineage>
        <taxon>Viruses</taxon>
        <taxon>Monodnaviria</taxon>
        <taxon>Shotokuvirae</taxon>
        <taxon>Cossaviricota</taxon>
        <taxon>Papovaviricetes</taxon>
        <taxon>Zurhausenvirales</taxon>
        <taxon>Papillomaviridae</taxon>
    </lineage>
</organism>
<dbReference type="PIRSF" id="PIRSF003407">
    <property type="entry name" value="Papvi_E7"/>
    <property type="match status" value="1"/>
</dbReference>
<evidence type="ECO:0000256" key="16">
    <source>
        <dbReference type="ARBA" id="ARBA00023280"/>
    </source>
</evidence>
<evidence type="ECO:0000256" key="9">
    <source>
        <dbReference type="ARBA" id="ARBA00022833"/>
    </source>
</evidence>
<dbReference type="GO" id="GO:0030430">
    <property type="term" value="C:host cell cytoplasm"/>
    <property type="evidence" value="ECO:0007669"/>
    <property type="project" value="UniProtKB-SubCell"/>
</dbReference>
<sequence length="97" mass="10617">MRGQQPTVQNIDINLEELVLPNNILAPAESLSPDEEPEEEQTDVYRVDTSCGTCGTGVRLFILATAPAVRTLNILLLGELSIICTGCSRTRFHHGRP</sequence>
<gene>
    <name evidence="18" type="primary">E7</name>
</gene>
<evidence type="ECO:0000256" key="6">
    <source>
        <dbReference type="ARBA" id="ARBA00022723"/>
    </source>
</evidence>
<evidence type="ECO:0000256" key="11">
    <source>
        <dbReference type="ARBA" id="ARBA00023125"/>
    </source>
</evidence>
<evidence type="ECO:0000256" key="8">
    <source>
        <dbReference type="ARBA" id="ARBA00022830"/>
    </source>
</evidence>
<evidence type="ECO:0000256" key="7">
    <source>
        <dbReference type="ARBA" id="ARBA00022771"/>
    </source>
</evidence>
<evidence type="ECO:0000256" key="5">
    <source>
        <dbReference type="ARBA" id="ARBA00022632"/>
    </source>
</evidence>
<dbReference type="GO" id="GO:0019904">
    <property type="term" value="F:protein domain specific binding"/>
    <property type="evidence" value="ECO:0007669"/>
    <property type="project" value="UniProtKB-UniRule"/>
</dbReference>
<dbReference type="GO" id="GO:0003677">
    <property type="term" value="F:DNA binding"/>
    <property type="evidence" value="ECO:0007669"/>
    <property type="project" value="UniProtKB-UniRule"/>
</dbReference>
<dbReference type="GO" id="GO:0003700">
    <property type="term" value="F:DNA-binding transcription factor activity"/>
    <property type="evidence" value="ECO:0007669"/>
    <property type="project" value="UniProtKB-UniRule"/>
</dbReference>
<dbReference type="GO" id="GO:0039502">
    <property type="term" value="P:symbiont-mediated suppression of host type I interferon-mediated signaling pathway"/>
    <property type="evidence" value="ECO:0007669"/>
    <property type="project" value="UniProtKB-UniRule"/>
</dbReference>
<dbReference type="GO" id="GO:0052170">
    <property type="term" value="P:symbiont-mediated suppression of host innate immune response"/>
    <property type="evidence" value="ECO:0007669"/>
    <property type="project" value="UniProtKB-KW"/>
</dbReference>
<protein>
    <recommendedName>
        <fullName evidence="18 19">Protein E7</fullName>
    </recommendedName>
</protein>
<evidence type="ECO:0000256" key="4">
    <source>
        <dbReference type="ARBA" id="ARBA00022581"/>
    </source>
</evidence>
<keyword evidence="11 18" id="KW-0238">DNA-binding</keyword>
<comment type="similarity">
    <text evidence="18 19">Belongs to the papillomaviridae E7 protein family.</text>
</comment>
<keyword evidence="14 18" id="KW-1035">Host cytoplasm</keyword>
<evidence type="ECO:0000256" key="18">
    <source>
        <dbReference type="HAMAP-Rule" id="MF_04004"/>
    </source>
</evidence>
<reference evidence="20" key="1">
    <citation type="journal article" date="2018" name="Nat. Med.">
        <title>Expanded skin virome in DOCK8-deficient patients.</title>
        <authorList>
            <consortium name="NISC Comparative Sequencing Program"/>
            <person name="Tirosh O."/>
            <person name="Conlan S."/>
            <person name="Deming C."/>
            <person name="Lee-Lin S.Q."/>
            <person name="Huang X."/>
            <person name="Su H.C."/>
            <person name="Freeman A.F."/>
            <person name="Segre J.A."/>
            <person name="Kong H.H."/>
        </authorList>
    </citation>
    <scope>NUCLEOTIDE SEQUENCE</scope>
    <source>
        <strain evidence="20">HPV-mSK_062</strain>
    </source>
</reference>
<keyword evidence="2 18" id="KW-0244">Early protein</keyword>
<keyword evidence="13 18" id="KW-0804">Transcription</keyword>
<comment type="PTM">
    <text evidence="18">Highly phosphorylated.</text>
</comment>
<keyword evidence="9 18" id="KW-0862">Zinc</keyword>
<keyword evidence="1 18" id="KW-1121">Modulation of host cell cycle by virus</keyword>
<keyword evidence="16 18" id="KW-0899">Viral immunoevasion</keyword>
<dbReference type="GO" id="GO:0006351">
    <property type="term" value="P:DNA-templated transcription"/>
    <property type="evidence" value="ECO:0007669"/>
    <property type="project" value="UniProtKB-UniRule"/>
</dbReference>
<name>A0A385PL08_9PAPI</name>
<keyword evidence="8 18" id="KW-1114">Inhibition of host interferon signaling pathway by virus</keyword>
<keyword evidence="5 18" id="KW-1090">Inhibition of host innate immune response by virus</keyword>
<comment type="function">
    <text evidence="18">Plays a role in viral genome replication by driving entry of quiescent cells into the cell cycle. Stimulation of progression from G1 to S phase allows the virus to efficiently use the cellular DNA replicating machinery to achieve viral genome replication. E7 protein has both transforming and trans-activating activities. Induces the disassembly of the E2F1 transcription factor from RB1, with subsequent transcriptional activation of E2F1-regulated S-phase genes. Interferes with host histone deacetylation mediated by HDAC1 and HDAC2, leading to transcription activation. Plays also a role in the inhibition of both antiviral and antiproliferative functions of host interferon alpha. Interaction with host TMEM173/STING impairs the ability of TMEM173/STING to sense cytosolic DNA and promote the production of type I interferon (IFN-alpha and IFN-beta).</text>
</comment>
<dbReference type="GO" id="GO:0008270">
    <property type="term" value="F:zinc ion binding"/>
    <property type="evidence" value="ECO:0007669"/>
    <property type="project" value="UniProtKB-KW"/>
</dbReference>
<comment type="subunit">
    <text evidence="18">Homodimer. Homooligomer. Interacts with host RB1; this interaction induces dissociation of RB1-E2F1 complex thereby disrupting RB1 activity. Interacts with host EP300; this interaction represses EP300 transcriptional activity. Interacts with protein E2; this interaction inhibits E7 oncogenic activity. Interacts with host TMEM173/STING; this interaction impairs the ability of TMEM173/STING to sense cytosolic DNA and promote the production of type I interferon (IFN-alpha and IFN-beta).</text>
</comment>
<keyword evidence="15" id="KW-0922">Interferon antiviral system evasion</keyword>
<comment type="caution">
    <text evidence="18">Lacks conserved residue(s) required for the propagation of feature annotation.</text>
</comment>
<keyword evidence="12 18" id="KW-0010">Activator</keyword>
<evidence type="ECO:0000256" key="12">
    <source>
        <dbReference type="ARBA" id="ARBA00023159"/>
    </source>
</evidence>
<evidence type="ECO:0000256" key="17">
    <source>
        <dbReference type="ARBA" id="ARBA00023309"/>
    </source>
</evidence>
<proteinExistence type="inferred from homology"/>
<dbReference type="Gene3D" id="3.30.160.330">
    <property type="match status" value="1"/>
</dbReference>
<feature type="short sequence motif" description="Nuclear export signal" evidence="18">
    <location>
        <begin position="69"/>
        <end position="77"/>
    </location>
</feature>
<keyword evidence="7 18" id="KW-0863">Zinc-finger</keyword>
<evidence type="ECO:0000256" key="14">
    <source>
        <dbReference type="ARBA" id="ARBA00023200"/>
    </source>
</evidence>
<dbReference type="SUPFAM" id="SSF161234">
    <property type="entry name" value="E7 C-terminal domain-like"/>
    <property type="match status" value="1"/>
</dbReference>
<evidence type="ECO:0000256" key="13">
    <source>
        <dbReference type="ARBA" id="ARBA00023163"/>
    </source>
</evidence>
<evidence type="ECO:0000313" key="20">
    <source>
        <dbReference type="EMBL" id="AYA93713.1"/>
    </source>
</evidence>
<keyword evidence="3 18" id="KW-1048">Host nucleus</keyword>
<comment type="function">
    <text evidence="19">E7 protein has both transforming and trans-activating activities.</text>
</comment>
<evidence type="ECO:0000256" key="15">
    <source>
        <dbReference type="ARBA" id="ARBA00023258"/>
    </source>
</evidence>
<comment type="domain">
    <text evidence="18">The E7 terminal domain is an intrinsically disordered domain, whose flexibility and conformational transitions confer target adaptability to the oncoprotein. It allows adaptation to a variety of protein targets and exposes the PEST degradation sequence that regulates its turnover in the cell.</text>
</comment>
<dbReference type="EMBL" id="MH777207">
    <property type="protein sequence ID" value="AYA93713.1"/>
    <property type="molecule type" value="Genomic_DNA"/>
</dbReference>
<dbReference type="Pfam" id="PF00527">
    <property type="entry name" value="E7"/>
    <property type="match status" value="1"/>
</dbReference>
<evidence type="ECO:0000256" key="2">
    <source>
        <dbReference type="ARBA" id="ARBA00022518"/>
    </source>
</evidence>
<dbReference type="GO" id="GO:0042025">
    <property type="term" value="C:host cell nucleus"/>
    <property type="evidence" value="ECO:0007669"/>
    <property type="project" value="UniProtKB-SubCell"/>
</dbReference>
<comment type="subcellular location">
    <subcellularLocation>
        <location evidence="18">Host cytoplasm</location>
    </subcellularLocation>
    <subcellularLocation>
        <location evidence="18">Host nucleus</location>
    </subcellularLocation>
    <text evidence="18">Predominantly found in the host nucleus.</text>
</comment>